<dbReference type="Pfam" id="PF00990">
    <property type="entry name" value="GGDEF"/>
    <property type="match status" value="1"/>
</dbReference>
<dbReference type="SUPFAM" id="SSF141868">
    <property type="entry name" value="EAL domain-like"/>
    <property type="match status" value="1"/>
</dbReference>
<gene>
    <name evidence="4" type="ORF">WDZ17_00625</name>
</gene>
<keyword evidence="4" id="KW-0378">Hydrolase</keyword>
<comment type="caution">
    <text evidence="4">The sequence shown here is derived from an EMBL/GenBank/DDBJ whole genome shotgun (WGS) entry which is preliminary data.</text>
</comment>
<feature type="transmembrane region" description="Helical" evidence="1">
    <location>
        <begin position="12"/>
        <end position="30"/>
    </location>
</feature>
<dbReference type="EC" id="3.1.4.52" evidence="4"/>
<dbReference type="InterPro" id="IPR052155">
    <property type="entry name" value="Biofilm_reg_signaling"/>
</dbReference>
<dbReference type="PANTHER" id="PTHR44757">
    <property type="entry name" value="DIGUANYLATE CYCLASE DGCP"/>
    <property type="match status" value="1"/>
</dbReference>
<dbReference type="InterPro" id="IPR043128">
    <property type="entry name" value="Rev_trsase/Diguanyl_cyclase"/>
</dbReference>
<feature type="transmembrane region" description="Helical" evidence="1">
    <location>
        <begin position="182"/>
        <end position="203"/>
    </location>
</feature>
<feature type="transmembrane region" description="Helical" evidence="1">
    <location>
        <begin position="243"/>
        <end position="262"/>
    </location>
</feature>
<feature type="domain" description="EAL" evidence="2">
    <location>
        <begin position="463"/>
        <end position="720"/>
    </location>
</feature>
<evidence type="ECO:0000313" key="4">
    <source>
        <dbReference type="EMBL" id="MEJ5943797.1"/>
    </source>
</evidence>
<reference evidence="4 5" key="1">
    <citation type="journal article" date="2017" name="Int. J. Syst. Evol. Microbiol.">
        <title>Pseudokineococcus basanitobsidens sp. nov., isolated from volcanic rock.</title>
        <authorList>
            <person name="Lee D.W."/>
            <person name="Park M.Y."/>
            <person name="Kim J.J."/>
            <person name="Kim B.S."/>
        </authorList>
    </citation>
    <scope>NUCLEOTIDE SEQUENCE [LARGE SCALE GENOMIC DNA]</scope>
    <source>
        <strain evidence="4 5">DSM 103726</strain>
    </source>
</reference>
<dbReference type="Pfam" id="PF00563">
    <property type="entry name" value="EAL"/>
    <property type="match status" value="1"/>
</dbReference>
<dbReference type="GO" id="GO:0071111">
    <property type="term" value="F:cyclic-guanylate-specific phosphodiesterase activity"/>
    <property type="evidence" value="ECO:0007669"/>
    <property type="project" value="UniProtKB-EC"/>
</dbReference>
<dbReference type="GO" id="GO:0052621">
    <property type="term" value="F:diguanylate cyclase activity"/>
    <property type="evidence" value="ECO:0007669"/>
    <property type="project" value="UniProtKB-EC"/>
</dbReference>
<dbReference type="SUPFAM" id="SSF55073">
    <property type="entry name" value="Nucleotide cyclase"/>
    <property type="match status" value="1"/>
</dbReference>
<proteinExistence type="predicted"/>
<dbReference type="PROSITE" id="PS50887">
    <property type="entry name" value="GGDEF"/>
    <property type="match status" value="1"/>
</dbReference>
<dbReference type="EC" id="2.7.7.65" evidence="4"/>
<keyword evidence="1" id="KW-0812">Transmembrane</keyword>
<dbReference type="Gene3D" id="3.30.70.270">
    <property type="match status" value="1"/>
</dbReference>
<accession>A0ABU8RFG5</accession>
<evidence type="ECO:0000256" key="1">
    <source>
        <dbReference type="SAM" id="Phobius"/>
    </source>
</evidence>
<dbReference type="CDD" id="cd01948">
    <property type="entry name" value="EAL"/>
    <property type="match status" value="1"/>
</dbReference>
<feature type="transmembrane region" description="Helical" evidence="1">
    <location>
        <begin position="125"/>
        <end position="143"/>
    </location>
</feature>
<dbReference type="Gene3D" id="3.20.20.450">
    <property type="entry name" value="EAL domain"/>
    <property type="match status" value="1"/>
</dbReference>
<name>A0ABU8RFG5_9ACTN</name>
<feature type="transmembrane region" description="Helical" evidence="1">
    <location>
        <begin position="149"/>
        <end position="170"/>
    </location>
</feature>
<protein>
    <submittedName>
        <fullName evidence="4">Bifunctional diguanylate cyclase/phosphodiesterase</fullName>
        <ecNumber evidence="4">2.7.7.65</ecNumber>
        <ecNumber evidence="4">3.1.4.52</ecNumber>
    </submittedName>
</protein>
<feature type="transmembrane region" description="Helical" evidence="1">
    <location>
        <begin position="209"/>
        <end position="231"/>
    </location>
</feature>
<organism evidence="4 5">
    <name type="scientific">Pseudokineococcus basanitobsidens</name>
    <dbReference type="NCBI Taxonomy" id="1926649"/>
    <lineage>
        <taxon>Bacteria</taxon>
        <taxon>Bacillati</taxon>
        <taxon>Actinomycetota</taxon>
        <taxon>Actinomycetes</taxon>
        <taxon>Kineosporiales</taxon>
        <taxon>Kineosporiaceae</taxon>
        <taxon>Pseudokineococcus</taxon>
    </lineage>
</organism>
<feature type="domain" description="GGDEF" evidence="3">
    <location>
        <begin position="326"/>
        <end position="454"/>
    </location>
</feature>
<keyword evidence="4" id="KW-0808">Transferase</keyword>
<keyword evidence="4" id="KW-0548">Nucleotidyltransferase</keyword>
<evidence type="ECO:0000259" key="3">
    <source>
        <dbReference type="PROSITE" id="PS50887"/>
    </source>
</evidence>
<dbReference type="NCBIfam" id="TIGR00254">
    <property type="entry name" value="GGDEF"/>
    <property type="match status" value="1"/>
</dbReference>
<dbReference type="SMART" id="SM00052">
    <property type="entry name" value="EAL"/>
    <property type="match status" value="1"/>
</dbReference>
<dbReference type="Proteomes" id="UP001387100">
    <property type="component" value="Unassembled WGS sequence"/>
</dbReference>
<keyword evidence="5" id="KW-1185">Reference proteome</keyword>
<dbReference type="InterPro" id="IPR000160">
    <property type="entry name" value="GGDEF_dom"/>
</dbReference>
<feature type="transmembrane region" description="Helical" evidence="1">
    <location>
        <begin position="62"/>
        <end position="81"/>
    </location>
</feature>
<dbReference type="PROSITE" id="PS50883">
    <property type="entry name" value="EAL"/>
    <property type="match status" value="1"/>
</dbReference>
<dbReference type="RefSeq" id="WP_339573189.1">
    <property type="nucleotide sequence ID" value="NZ_JBBIAA010000001.1"/>
</dbReference>
<sequence>MRTPPTVRRPPPAAVVPLLAALTCAIALAVPALLPVYVLVVPWAGVVLVLAGVLVHRPRTPLPWLVLAAVLAAGALSLQLIGAQGSGDGSGGALALLGRAGAGVVLLCLAVAARRGGRREHVLETLVSVLVVVLAGVQLLHLLGSTDAVALALVGPTADLVLLCFVLRFAASRESRHPSWAFGTGALVVLVGADVAAVLGAVAPPEVAALQALVLLVTGCAALPAAMTGAFDHEVLLRRRPSSAALVGLLPLVLLPVALRVLDLATGDHGLPSWAFLAVGTTTAALCVLRACVALRESEHLAGHDPLTDLPNRRGLARLFDDAPREGWALLLVDLDDFKDVNDAHGHDVGDLLLLGVRDRLAGSVGRDGVVARFGGDEFVVLVRSGREEAVADRLLRDLRPPLLVRGLALRTSGSVGLAAADPAAGLSELLTRADVALYAAKGAGRDTVRSYRPEQRVEVQRRFTLTSQVRQLLGGRSASVGRLEVHYQPLVELASGEVVGAEALVRWRHPEHGLLPPDAFLGHVASSGLDAELDTAVLHEVLEQMGRWRDQRRRSLPVSVNLTRTSLLDPALADRVREALARAGVPGDQLHVEITEHEPLPDDDRLLATLHALRALGVEIHLDDYGTGYTSLDYLRRFPVRVLKVDRSVVSGVGAGGSQLVAGLGAMSRTLRLDLLAEGVETEEQRRRLLAQGVRLGQGWLFSYPLPATVYAERVLGRPHECLPVNGVPAPRLPLGAPADAAVRRAAGPEHRGAAV</sequence>
<evidence type="ECO:0000313" key="5">
    <source>
        <dbReference type="Proteomes" id="UP001387100"/>
    </source>
</evidence>
<feature type="transmembrane region" description="Helical" evidence="1">
    <location>
        <begin position="36"/>
        <end position="55"/>
    </location>
</feature>
<dbReference type="InterPro" id="IPR001633">
    <property type="entry name" value="EAL_dom"/>
</dbReference>
<feature type="transmembrane region" description="Helical" evidence="1">
    <location>
        <begin position="93"/>
        <end position="113"/>
    </location>
</feature>
<dbReference type="SMART" id="SM00267">
    <property type="entry name" value="GGDEF"/>
    <property type="match status" value="1"/>
</dbReference>
<dbReference type="CDD" id="cd01949">
    <property type="entry name" value="GGDEF"/>
    <property type="match status" value="1"/>
</dbReference>
<dbReference type="EMBL" id="JBBIAA010000001">
    <property type="protein sequence ID" value="MEJ5943797.1"/>
    <property type="molecule type" value="Genomic_DNA"/>
</dbReference>
<dbReference type="InterPro" id="IPR035919">
    <property type="entry name" value="EAL_sf"/>
</dbReference>
<dbReference type="InterPro" id="IPR029787">
    <property type="entry name" value="Nucleotide_cyclase"/>
</dbReference>
<keyword evidence="1" id="KW-0472">Membrane</keyword>
<evidence type="ECO:0000259" key="2">
    <source>
        <dbReference type="PROSITE" id="PS50883"/>
    </source>
</evidence>
<keyword evidence="1" id="KW-1133">Transmembrane helix</keyword>
<dbReference type="PANTHER" id="PTHR44757:SF2">
    <property type="entry name" value="BIOFILM ARCHITECTURE MAINTENANCE PROTEIN MBAA"/>
    <property type="match status" value="1"/>
</dbReference>